<keyword evidence="4" id="KW-0418">Kinase</keyword>
<evidence type="ECO:0000256" key="2">
    <source>
        <dbReference type="SAM" id="Phobius"/>
    </source>
</evidence>
<comment type="caution">
    <text evidence="4">The sequence shown here is derived from an EMBL/GenBank/DDBJ whole genome shotgun (WGS) entry which is preliminary data.</text>
</comment>
<name>A0A315ZIZ2_SEDFL</name>
<feature type="transmembrane region" description="Helical" evidence="2">
    <location>
        <begin position="49"/>
        <end position="68"/>
    </location>
</feature>
<dbReference type="Gene3D" id="3.30.565.10">
    <property type="entry name" value="Histidine kinase-like ATPase, C-terminal domain"/>
    <property type="match status" value="1"/>
</dbReference>
<dbReference type="RefSeq" id="WP_109616515.1">
    <property type="nucleotide sequence ID" value="NZ_QGDO01000001.1"/>
</dbReference>
<dbReference type="GO" id="GO:0000155">
    <property type="term" value="F:phosphorelay sensor kinase activity"/>
    <property type="evidence" value="ECO:0007669"/>
    <property type="project" value="InterPro"/>
</dbReference>
<keyword evidence="5" id="KW-1185">Reference proteome</keyword>
<feature type="domain" description="Signal transduction histidine kinase internal region" evidence="3">
    <location>
        <begin position="186"/>
        <end position="263"/>
    </location>
</feature>
<evidence type="ECO:0000313" key="4">
    <source>
        <dbReference type="EMBL" id="PWJ45060.1"/>
    </source>
</evidence>
<dbReference type="Pfam" id="PF06580">
    <property type="entry name" value="His_kinase"/>
    <property type="match status" value="1"/>
</dbReference>
<feature type="transmembrane region" description="Helical" evidence="2">
    <location>
        <begin position="73"/>
        <end position="94"/>
    </location>
</feature>
<evidence type="ECO:0000256" key="1">
    <source>
        <dbReference type="SAM" id="MobiDB-lite"/>
    </source>
</evidence>
<evidence type="ECO:0000259" key="3">
    <source>
        <dbReference type="Pfam" id="PF06580"/>
    </source>
</evidence>
<evidence type="ECO:0000313" key="5">
    <source>
        <dbReference type="Proteomes" id="UP000245535"/>
    </source>
</evidence>
<keyword evidence="2" id="KW-0812">Transmembrane</keyword>
<dbReference type="PANTHER" id="PTHR34220:SF7">
    <property type="entry name" value="SENSOR HISTIDINE KINASE YPDA"/>
    <property type="match status" value="1"/>
</dbReference>
<organism evidence="4 5">
    <name type="scientific">Sediminitomix flava</name>
    <dbReference type="NCBI Taxonomy" id="379075"/>
    <lineage>
        <taxon>Bacteria</taxon>
        <taxon>Pseudomonadati</taxon>
        <taxon>Bacteroidota</taxon>
        <taxon>Cytophagia</taxon>
        <taxon>Cytophagales</taxon>
        <taxon>Flammeovirgaceae</taxon>
        <taxon>Sediminitomix</taxon>
    </lineage>
</organism>
<dbReference type="AlphaFoldDB" id="A0A315ZIZ2"/>
<feature type="region of interest" description="Disordered" evidence="1">
    <location>
        <begin position="104"/>
        <end position="137"/>
    </location>
</feature>
<accession>A0A315ZIZ2</accession>
<dbReference type="Proteomes" id="UP000245535">
    <property type="component" value="Unassembled WGS sequence"/>
</dbReference>
<feature type="compositionally biased region" description="Basic and acidic residues" evidence="1">
    <location>
        <begin position="104"/>
        <end position="129"/>
    </location>
</feature>
<dbReference type="PANTHER" id="PTHR34220">
    <property type="entry name" value="SENSOR HISTIDINE KINASE YPDA"/>
    <property type="match status" value="1"/>
</dbReference>
<keyword evidence="4" id="KW-0808">Transferase</keyword>
<dbReference type="InterPro" id="IPR010559">
    <property type="entry name" value="Sig_transdc_His_kin_internal"/>
</dbReference>
<dbReference type="GO" id="GO:0016020">
    <property type="term" value="C:membrane"/>
    <property type="evidence" value="ECO:0007669"/>
    <property type="project" value="InterPro"/>
</dbReference>
<proteinExistence type="predicted"/>
<dbReference type="InterPro" id="IPR050640">
    <property type="entry name" value="Bact_2-comp_sensor_kinase"/>
</dbReference>
<protein>
    <submittedName>
        <fullName evidence="4">Histidine kinase</fullName>
    </submittedName>
</protein>
<dbReference type="InterPro" id="IPR036890">
    <property type="entry name" value="HATPase_C_sf"/>
</dbReference>
<dbReference type="OrthoDB" id="9792992at2"/>
<reference evidence="4 5" key="1">
    <citation type="submission" date="2018-03" db="EMBL/GenBank/DDBJ databases">
        <title>Genomic Encyclopedia of Archaeal and Bacterial Type Strains, Phase II (KMG-II): from individual species to whole genera.</title>
        <authorList>
            <person name="Goeker M."/>
        </authorList>
    </citation>
    <scope>NUCLEOTIDE SEQUENCE [LARGE SCALE GENOMIC DNA]</scope>
    <source>
        <strain evidence="4 5">DSM 28229</strain>
    </source>
</reference>
<dbReference type="EMBL" id="QGDO01000001">
    <property type="protein sequence ID" value="PWJ45060.1"/>
    <property type="molecule type" value="Genomic_DNA"/>
</dbReference>
<gene>
    <name evidence="4" type="ORF">BC781_1011463</name>
</gene>
<sequence length="371" mass="43548">MKQEKLFKGFEYIILGFIGVLLFVLPIFYEYDSYSMDWDRVFNIWKAYIPFLLLFSLNHFVLLPYFFFRNKKIYFLIANLLLIIGLTVSTRFVFKDSGRPFTREQMEMPRRNRPPREGLPPHRMPDPRQRHPLPQQSPLRQLPPELGFVLLSILIIGFDTGLSLSVKWVASEQDRVNTEKEMVESQLAFLRNQVSPHFFMNTLNNIHSLMDIDTEEAKESIIRLSKLMRHLLYDSEVKEIPIEKEVQFVGNYIDLMKLRFSDKVKITFDISSELPNITIPPLLFTSYVENAFKHGISYQQESFIHIMFAFAEHELYFKVENSNPKSIQKEGPSGVGLVNSQKRLELLYGKNFELNISDIKESYTVELKIPV</sequence>
<dbReference type="SUPFAM" id="SSF55874">
    <property type="entry name" value="ATPase domain of HSP90 chaperone/DNA topoisomerase II/histidine kinase"/>
    <property type="match status" value="1"/>
</dbReference>
<feature type="transmembrane region" description="Helical" evidence="2">
    <location>
        <begin position="12"/>
        <end position="29"/>
    </location>
</feature>
<keyword evidence="2" id="KW-1133">Transmembrane helix</keyword>
<keyword evidence="2" id="KW-0472">Membrane</keyword>